<name>A0A4Q0I4K4_9FIRM</name>
<organism evidence="1 2">
    <name type="scientific">Acetivibrio mesophilus</name>
    <dbReference type="NCBI Taxonomy" id="2487273"/>
    <lineage>
        <taxon>Bacteria</taxon>
        <taxon>Bacillati</taxon>
        <taxon>Bacillota</taxon>
        <taxon>Clostridia</taxon>
        <taxon>Eubacteriales</taxon>
        <taxon>Oscillospiraceae</taxon>
        <taxon>Acetivibrio</taxon>
    </lineage>
</organism>
<reference evidence="2" key="1">
    <citation type="submission" date="2018-11" db="EMBL/GenBank/DDBJ databases">
        <title>Genome sequencing of a novel mesophilic and cellulolytic organism within the genus Hungateiclostridium.</title>
        <authorList>
            <person name="Rettenmaier R."/>
            <person name="Liebl W."/>
            <person name="Zverlov V."/>
        </authorList>
    </citation>
    <scope>NUCLEOTIDE SEQUENCE [LARGE SCALE GENOMIC DNA]</scope>
    <source>
        <strain evidence="2">N2K1</strain>
    </source>
</reference>
<dbReference type="AlphaFoldDB" id="A0A4Q0I4K4"/>
<dbReference type="EMBL" id="RLII01000032">
    <property type="protein sequence ID" value="RXE57852.1"/>
    <property type="molecule type" value="Genomic_DNA"/>
</dbReference>
<proteinExistence type="predicted"/>
<protein>
    <submittedName>
        <fullName evidence="1">Uncharacterized protein</fullName>
    </submittedName>
</protein>
<comment type="caution">
    <text evidence="1">The sequence shown here is derived from an EMBL/GenBank/DDBJ whole genome shotgun (WGS) entry which is preliminary data.</text>
</comment>
<evidence type="ECO:0000313" key="1">
    <source>
        <dbReference type="EMBL" id="RXE57852.1"/>
    </source>
</evidence>
<keyword evidence="2" id="KW-1185">Reference proteome</keyword>
<sequence length="68" mass="7524">MANNNKGSRLYRVGGACLDFLASWSEMKEAKAKGLDMPSFYLRPVNAEVGELSKRNRNGFGQVLTKLS</sequence>
<dbReference type="Proteomes" id="UP000289166">
    <property type="component" value="Unassembled WGS sequence"/>
</dbReference>
<evidence type="ECO:0000313" key="2">
    <source>
        <dbReference type="Proteomes" id="UP000289166"/>
    </source>
</evidence>
<accession>A0A4Q0I4K4</accession>
<gene>
    <name evidence="1" type="ORF">EFD62_15385</name>
</gene>